<sequence length="80" mass="9338">MTTSIRKARRAWAAEVRKVIRQGKVFIQEIQHDDWCGIYTHERTCNCSPDRVLKDDKGHVLARVRGAGFYDPMEHLEVLK</sequence>
<protein>
    <submittedName>
        <fullName evidence="1">Uncharacterized protein</fullName>
    </submittedName>
</protein>
<reference evidence="1" key="1">
    <citation type="submission" date="2020-02" db="EMBL/GenBank/DDBJ databases">
        <title>Delineation of the pyrene-degrading pathway in Roseobacter clade bacteria by genomic analysis.</title>
        <authorList>
            <person name="Zhou H."/>
            <person name="Wang H."/>
        </authorList>
    </citation>
    <scope>NUCLEOTIDE SEQUENCE</scope>
    <source>
        <strain evidence="1">PrR005</strain>
    </source>
</reference>
<gene>
    <name evidence="1" type="ORF">G0P99_16480</name>
</gene>
<proteinExistence type="predicted"/>
<dbReference type="EMBL" id="JAAGOX010000032">
    <property type="protein sequence ID" value="NDW46549.1"/>
    <property type="molecule type" value="Genomic_DNA"/>
</dbReference>
<accession>A0A6B2NVT7</accession>
<comment type="caution">
    <text evidence="1">The sequence shown here is derived from an EMBL/GenBank/DDBJ whole genome shotgun (WGS) entry which is preliminary data.</text>
</comment>
<dbReference type="AlphaFoldDB" id="A0A6B2NVT7"/>
<name>A0A6B2NVT7_9RHOB</name>
<organism evidence="1">
    <name type="scientific">Ruegeria sp. PrR005</name>
    <dbReference type="NCBI Taxonomy" id="2706882"/>
    <lineage>
        <taxon>Bacteria</taxon>
        <taxon>Pseudomonadati</taxon>
        <taxon>Pseudomonadota</taxon>
        <taxon>Alphaproteobacteria</taxon>
        <taxon>Rhodobacterales</taxon>
        <taxon>Roseobacteraceae</taxon>
        <taxon>Ruegeria</taxon>
    </lineage>
</organism>
<dbReference type="RefSeq" id="WP_164131568.1">
    <property type="nucleotide sequence ID" value="NZ_JAAGOX010000032.1"/>
</dbReference>
<evidence type="ECO:0000313" key="1">
    <source>
        <dbReference type="EMBL" id="NDW46549.1"/>
    </source>
</evidence>